<keyword evidence="2" id="KW-1185">Reference proteome</keyword>
<evidence type="ECO:0000313" key="1">
    <source>
        <dbReference type="EMBL" id="VDO68008.1"/>
    </source>
</evidence>
<dbReference type="AlphaFoldDB" id="A0A183LPU4"/>
<gene>
    <name evidence="1" type="ORF">SMRZ_LOCUS5819</name>
</gene>
<dbReference type="Proteomes" id="UP000277204">
    <property type="component" value="Unassembled WGS sequence"/>
</dbReference>
<accession>A0A183LPU4</accession>
<evidence type="ECO:0000313" key="2">
    <source>
        <dbReference type="Proteomes" id="UP000277204"/>
    </source>
</evidence>
<dbReference type="EMBL" id="UZAI01002075">
    <property type="protein sequence ID" value="VDO68008.1"/>
    <property type="molecule type" value="Genomic_DNA"/>
</dbReference>
<organism evidence="1 2">
    <name type="scientific">Schistosoma margrebowiei</name>
    <dbReference type="NCBI Taxonomy" id="48269"/>
    <lineage>
        <taxon>Eukaryota</taxon>
        <taxon>Metazoa</taxon>
        <taxon>Spiralia</taxon>
        <taxon>Lophotrochozoa</taxon>
        <taxon>Platyhelminthes</taxon>
        <taxon>Trematoda</taxon>
        <taxon>Digenea</taxon>
        <taxon>Strigeidida</taxon>
        <taxon>Schistosomatoidea</taxon>
        <taxon>Schistosomatidae</taxon>
        <taxon>Schistosoma</taxon>
    </lineage>
</organism>
<name>A0A183LPU4_9TREM</name>
<sequence>MVVGGSQQKTLDPGFVLFGFDPVSHSLIILNPSHIAKLFTTSNFNTYTTKLIVSWRLSKYSASQLVNNNAEPDIYVDGLELSININTANWVTRWRSKRNALVLSPG</sequence>
<protein>
    <submittedName>
        <fullName evidence="1">Uncharacterized protein</fullName>
    </submittedName>
</protein>
<proteinExistence type="predicted"/>
<reference evidence="1 2" key="1">
    <citation type="submission" date="2018-11" db="EMBL/GenBank/DDBJ databases">
        <authorList>
            <consortium name="Pathogen Informatics"/>
        </authorList>
    </citation>
    <scope>NUCLEOTIDE SEQUENCE [LARGE SCALE GENOMIC DNA]</scope>
    <source>
        <strain evidence="1 2">Zambia</strain>
    </source>
</reference>